<comment type="subcellular location">
    <subcellularLocation>
        <location evidence="2">Cytoplasm</location>
    </subcellularLocation>
</comment>
<dbReference type="PANTHER" id="PTHR22807">
    <property type="entry name" value="NOP2 YEAST -RELATED NOL1/NOP2/FMU SUN DOMAIN-CONTAINING"/>
    <property type="match status" value="1"/>
</dbReference>
<dbReference type="SUPFAM" id="SSF53335">
    <property type="entry name" value="S-adenosyl-L-methionine-dependent methyltransferases"/>
    <property type="match status" value="1"/>
</dbReference>
<evidence type="ECO:0000256" key="6">
    <source>
        <dbReference type="ARBA" id="ARBA00022552"/>
    </source>
</evidence>
<comment type="function">
    <text evidence="1">Specifically methylates the cytosine at position 967 (m5C967) of 16S rRNA.</text>
</comment>
<keyword evidence="10 14" id="KW-0694">RNA-binding</keyword>
<evidence type="ECO:0000256" key="7">
    <source>
        <dbReference type="ARBA" id="ARBA00022603"/>
    </source>
</evidence>
<evidence type="ECO:0000256" key="2">
    <source>
        <dbReference type="ARBA" id="ARBA00004496"/>
    </source>
</evidence>
<feature type="binding site" evidence="14">
    <location>
        <begin position="251"/>
        <end position="257"/>
    </location>
    <ligand>
        <name>S-adenosyl-L-methionine</name>
        <dbReference type="ChEBI" id="CHEBI:59789"/>
    </ligand>
</feature>
<dbReference type="EMBL" id="JBHSAF010000007">
    <property type="protein sequence ID" value="MFC3913349.1"/>
    <property type="molecule type" value="Genomic_DNA"/>
</dbReference>
<evidence type="ECO:0000259" key="15">
    <source>
        <dbReference type="PROSITE" id="PS51686"/>
    </source>
</evidence>
<protein>
    <recommendedName>
        <fullName evidence="4">16S rRNA (cytosine(967)-C(5))-methyltransferase</fullName>
        <ecNumber evidence="4">2.1.1.176</ecNumber>
    </recommendedName>
    <alternativeName>
        <fullName evidence="11">16S rRNA m5C967 methyltransferase</fullName>
    </alternativeName>
    <alternativeName>
        <fullName evidence="12">rRNA (cytosine-C(5)-)-methyltransferase RsmB</fullName>
    </alternativeName>
</protein>
<evidence type="ECO:0000256" key="1">
    <source>
        <dbReference type="ARBA" id="ARBA00002724"/>
    </source>
</evidence>
<feature type="active site" description="Nucleophile" evidence="14">
    <location>
        <position position="373"/>
    </location>
</feature>
<evidence type="ECO:0000256" key="9">
    <source>
        <dbReference type="ARBA" id="ARBA00022691"/>
    </source>
</evidence>
<dbReference type="PRINTS" id="PR02008">
    <property type="entry name" value="RCMTFAMILY"/>
</dbReference>
<dbReference type="InterPro" id="IPR006027">
    <property type="entry name" value="NusB_RsmB_TIM44"/>
</dbReference>
<dbReference type="GO" id="GO:0008168">
    <property type="term" value="F:methyltransferase activity"/>
    <property type="evidence" value="ECO:0007669"/>
    <property type="project" value="UniProtKB-KW"/>
</dbReference>
<dbReference type="NCBIfam" id="NF008149">
    <property type="entry name" value="PRK10901.1"/>
    <property type="match status" value="1"/>
</dbReference>
<organism evidence="16 17">
    <name type="scientific">Pseudaeromonas sharmana</name>
    <dbReference type="NCBI Taxonomy" id="328412"/>
    <lineage>
        <taxon>Bacteria</taxon>
        <taxon>Pseudomonadati</taxon>
        <taxon>Pseudomonadota</taxon>
        <taxon>Gammaproteobacteria</taxon>
        <taxon>Aeromonadales</taxon>
        <taxon>Aeromonadaceae</taxon>
        <taxon>Pseudaeromonas</taxon>
    </lineage>
</organism>
<dbReference type="EC" id="2.1.1.176" evidence="4"/>
<accession>A0ABV8CML9</accession>
<dbReference type="SUPFAM" id="SSF48013">
    <property type="entry name" value="NusB-like"/>
    <property type="match status" value="1"/>
</dbReference>
<evidence type="ECO:0000256" key="13">
    <source>
        <dbReference type="ARBA" id="ARBA00047283"/>
    </source>
</evidence>
<dbReference type="RefSeq" id="WP_377151635.1">
    <property type="nucleotide sequence ID" value="NZ_JBHSAF010000007.1"/>
</dbReference>
<keyword evidence="6" id="KW-0698">rRNA processing</keyword>
<dbReference type="InterPro" id="IPR035926">
    <property type="entry name" value="NusB-like_sf"/>
</dbReference>
<keyword evidence="9 14" id="KW-0949">S-adenosyl-L-methionine</keyword>
<comment type="similarity">
    <text evidence="3 14">Belongs to the class I-like SAM-binding methyltransferase superfamily. RsmB/NOP family.</text>
</comment>
<dbReference type="Pfam" id="PF01189">
    <property type="entry name" value="Methyltr_RsmB-F"/>
    <property type="match status" value="1"/>
</dbReference>
<proteinExistence type="inferred from homology"/>
<name>A0ABV8CML9_9GAMM</name>
<evidence type="ECO:0000313" key="16">
    <source>
        <dbReference type="EMBL" id="MFC3913349.1"/>
    </source>
</evidence>
<evidence type="ECO:0000256" key="4">
    <source>
        <dbReference type="ARBA" id="ARBA00012140"/>
    </source>
</evidence>
<evidence type="ECO:0000256" key="11">
    <source>
        <dbReference type="ARBA" id="ARBA00030399"/>
    </source>
</evidence>
<dbReference type="Proteomes" id="UP001595692">
    <property type="component" value="Unassembled WGS sequence"/>
</dbReference>
<sequence>MKTRAHAAQVIYQVVENGLSLSSLLPAAQDKIAIKDRALLQELCFGTLRWLSRLESIVAPLISKPLKGKQRPVHYLLLIGLYQLLYTRIPPHAALSETVNATRLLKSEGLKGMVNGVLRNAQRQSEQLQLQAEHTETSRYAHPGWFIRRIKEAYPADYQQILEANNQRPPMWIRVNTRHQDRQTYLTRLANADIHVALVDPAGAGICLQQACDVSRLPGFSDGDCSVQDGAAQLSASLLQPQPGDWVLDACAAPGGKTAHLMELQSELAGIVAVDADATRLQRVHENLHRLGLTATVLHGDASQPDTWWQGPQFDRILLDAPCSATGVIRRHPDIKWLRRDSDIAELVALQAKILDALWHKLKPNGTLLYATCSILPDENREQIRAFLLRTPDAKLVALHDMDTPAHPGWQRLPGEDNMDGFYYAKLTKQAVMPS</sequence>
<feature type="binding site" evidence="14">
    <location>
        <position position="320"/>
    </location>
    <ligand>
        <name>S-adenosyl-L-methionine</name>
        <dbReference type="ChEBI" id="CHEBI:59789"/>
    </ligand>
</feature>
<dbReference type="Pfam" id="PF22458">
    <property type="entry name" value="RsmF-B_ferredox"/>
    <property type="match status" value="1"/>
</dbReference>
<dbReference type="Pfam" id="PF01029">
    <property type="entry name" value="NusB"/>
    <property type="match status" value="1"/>
</dbReference>
<feature type="binding site" evidence="14">
    <location>
        <position position="301"/>
    </location>
    <ligand>
        <name>S-adenosyl-L-methionine</name>
        <dbReference type="ChEBI" id="CHEBI:59789"/>
    </ligand>
</feature>
<dbReference type="PROSITE" id="PS01153">
    <property type="entry name" value="NOL1_NOP2_SUN"/>
    <property type="match status" value="1"/>
</dbReference>
<evidence type="ECO:0000256" key="10">
    <source>
        <dbReference type="ARBA" id="ARBA00022884"/>
    </source>
</evidence>
<dbReference type="Gene3D" id="3.40.50.150">
    <property type="entry name" value="Vaccinia Virus protein VP39"/>
    <property type="match status" value="1"/>
</dbReference>
<dbReference type="Gene3D" id="1.10.940.10">
    <property type="entry name" value="NusB-like"/>
    <property type="match status" value="1"/>
</dbReference>
<comment type="catalytic activity">
    <reaction evidence="13">
        <text>cytidine(967) in 16S rRNA + S-adenosyl-L-methionine = 5-methylcytidine(967) in 16S rRNA + S-adenosyl-L-homocysteine + H(+)</text>
        <dbReference type="Rhea" id="RHEA:42748"/>
        <dbReference type="Rhea" id="RHEA-COMP:10219"/>
        <dbReference type="Rhea" id="RHEA-COMP:10220"/>
        <dbReference type="ChEBI" id="CHEBI:15378"/>
        <dbReference type="ChEBI" id="CHEBI:57856"/>
        <dbReference type="ChEBI" id="CHEBI:59789"/>
        <dbReference type="ChEBI" id="CHEBI:74483"/>
        <dbReference type="ChEBI" id="CHEBI:82748"/>
        <dbReference type="EC" id="2.1.1.176"/>
    </reaction>
</comment>
<dbReference type="Gene3D" id="3.30.70.1170">
    <property type="entry name" value="Sun protein, domain 3"/>
    <property type="match status" value="1"/>
</dbReference>
<feature type="binding site" evidence="14">
    <location>
        <position position="275"/>
    </location>
    <ligand>
        <name>S-adenosyl-L-methionine</name>
        <dbReference type="ChEBI" id="CHEBI:59789"/>
    </ligand>
</feature>
<comment type="caution">
    <text evidence="16">The sequence shown here is derived from an EMBL/GenBank/DDBJ whole genome shotgun (WGS) entry which is preliminary data.</text>
</comment>
<dbReference type="InterPro" id="IPR054728">
    <property type="entry name" value="RsmB-like_ferredoxin"/>
</dbReference>
<keyword evidence="17" id="KW-1185">Reference proteome</keyword>
<dbReference type="GO" id="GO:0032259">
    <property type="term" value="P:methylation"/>
    <property type="evidence" value="ECO:0007669"/>
    <property type="project" value="UniProtKB-KW"/>
</dbReference>
<evidence type="ECO:0000256" key="8">
    <source>
        <dbReference type="ARBA" id="ARBA00022679"/>
    </source>
</evidence>
<gene>
    <name evidence="16" type="primary">rsmB</name>
    <name evidence="16" type="ORF">ACFOSS_07725</name>
</gene>
<evidence type="ECO:0000256" key="12">
    <source>
        <dbReference type="ARBA" id="ARBA00031088"/>
    </source>
</evidence>
<keyword evidence="7 14" id="KW-0489">Methyltransferase</keyword>
<dbReference type="Gene3D" id="1.10.287.730">
    <property type="entry name" value="Helix hairpin bin"/>
    <property type="match status" value="1"/>
</dbReference>
<evidence type="ECO:0000256" key="3">
    <source>
        <dbReference type="ARBA" id="ARBA00007494"/>
    </source>
</evidence>
<dbReference type="InterPro" id="IPR001678">
    <property type="entry name" value="MeTrfase_RsmB-F_NOP2_dom"/>
</dbReference>
<dbReference type="PANTHER" id="PTHR22807:SF61">
    <property type="entry name" value="NOL1_NOP2_SUN FAMILY PROTEIN _ ANTITERMINATION NUSB DOMAIN-CONTAINING PROTEIN"/>
    <property type="match status" value="1"/>
</dbReference>
<dbReference type="CDD" id="cd02440">
    <property type="entry name" value="AdoMet_MTases"/>
    <property type="match status" value="1"/>
</dbReference>
<keyword evidence="8 14" id="KW-0808">Transferase</keyword>
<evidence type="ECO:0000256" key="14">
    <source>
        <dbReference type="PROSITE-ProRule" id="PRU01023"/>
    </source>
</evidence>
<evidence type="ECO:0000256" key="5">
    <source>
        <dbReference type="ARBA" id="ARBA00022490"/>
    </source>
</evidence>
<reference evidence="17" key="1">
    <citation type="journal article" date="2019" name="Int. J. Syst. Evol. Microbiol.">
        <title>The Global Catalogue of Microorganisms (GCM) 10K type strain sequencing project: providing services to taxonomists for standard genome sequencing and annotation.</title>
        <authorList>
            <consortium name="The Broad Institute Genomics Platform"/>
            <consortium name="The Broad Institute Genome Sequencing Center for Infectious Disease"/>
            <person name="Wu L."/>
            <person name="Ma J."/>
        </authorList>
    </citation>
    <scope>NUCLEOTIDE SEQUENCE [LARGE SCALE GENOMIC DNA]</scope>
    <source>
        <strain evidence="17">CCUG 54939</strain>
    </source>
</reference>
<dbReference type="NCBIfam" id="TIGR00563">
    <property type="entry name" value="rsmB"/>
    <property type="match status" value="1"/>
</dbReference>
<feature type="domain" description="SAM-dependent MTase RsmB/NOP-type" evidence="15">
    <location>
        <begin position="161"/>
        <end position="430"/>
    </location>
</feature>
<dbReference type="InterPro" id="IPR023267">
    <property type="entry name" value="RCMT"/>
</dbReference>
<dbReference type="InterPro" id="IPR004573">
    <property type="entry name" value="rRNA_ssu_MeTfrase_B"/>
</dbReference>
<keyword evidence="5" id="KW-0963">Cytoplasm</keyword>
<dbReference type="PROSITE" id="PS51686">
    <property type="entry name" value="SAM_MT_RSMB_NOP"/>
    <property type="match status" value="1"/>
</dbReference>
<dbReference type="InterPro" id="IPR029063">
    <property type="entry name" value="SAM-dependent_MTases_sf"/>
</dbReference>
<dbReference type="InterPro" id="IPR018314">
    <property type="entry name" value="RsmB/NOL1/NOP2-like_CS"/>
</dbReference>
<dbReference type="InterPro" id="IPR049560">
    <property type="entry name" value="MeTrfase_RsmB-F_NOP2_cat"/>
</dbReference>
<dbReference type="NCBIfam" id="NF011494">
    <property type="entry name" value="PRK14902.1"/>
    <property type="match status" value="1"/>
</dbReference>
<evidence type="ECO:0000313" key="17">
    <source>
        <dbReference type="Proteomes" id="UP001595692"/>
    </source>
</evidence>